<proteinExistence type="predicted"/>
<name>A0ABX6TPW9_9ABAC</name>
<accession>A0ABX6TPW9</accession>
<keyword evidence="1" id="KW-0472">Membrane</keyword>
<sequence>MLVIGTRLVSQKCPAKRPTYSSTVLIKDIFTTTLLYRSVSSLLYILHCNLIFIDLIFNSI</sequence>
<dbReference type="EMBL" id="MT040195">
    <property type="protein sequence ID" value="QNV47778.1"/>
    <property type="molecule type" value="Genomic_DNA"/>
</dbReference>
<protein>
    <submittedName>
        <fullName evidence="2">Uncharacterized protein</fullName>
    </submittedName>
</protein>
<keyword evidence="3" id="KW-1185">Reference proteome</keyword>
<evidence type="ECO:0000256" key="1">
    <source>
        <dbReference type="SAM" id="Phobius"/>
    </source>
</evidence>
<keyword evidence="1" id="KW-0812">Transmembrane</keyword>
<dbReference type="RefSeq" id="YP_010800435.1">
    <property type="nucleotide sequence ID" value="NC_076869.1"/>
</dbReference>
<organism evidence="2 3">
    <name type="scientific">Spodoptera eridania nucleopolyhedrovirus</name>
    <dbReference type="NCBI Taxonomy" id="2315721"/>
    <lineage>
        <taxon>Viruses</taxon>
        <taxon>Viruses incertae sedis</taxon>
        <taxon>Naldaviricetes</taxon>
        <taxon>Lefavirales</taxon>
        <taxon>Baculoviridae</taxon>
        <taxon>Alphabaculovirus</taxon>
        <taxon>Alphabaculovirus speridaniae</taxon>
    </lineage>
</organism>
<keyword evidence="1" id="KW-1133">Transmembrane helix</keyword>
<evidence type="ECO:0000313" key="2">
    <source>
        <dbReference type="EMBL" id="QNV47778.1"/>
    </source>
</evidence>
<evidence type="ECO:0000313" key="3">
    <source>
        <dbReference type="Proteomes" id="UP000831439"/>
    </source>
</evidence>
<dbReference type="Proteomes" id="UP000831439">
    <property type="component" value="Segment"/>
</dbReference>
<feature type="transmembrane region" description="Helical" evidence="1">
    <location>
        <begin position="34"/>
        <end position="57"/>
    </location>
</feature>
<dbReference type="GeneID" id="80539039"/>
<reference evidence="2 3" key="1">
    <citation type="journal article" date="2020" name="Genomics">
        <title>Characterization of a novel alphabaculovirus isolated from the Southern armyworm, Spodoptera eridania (Cramer, 1782) (Lepidoptera: Noctuidae) and the evolution of odv-e66, a bacterium-acquired baculoviral chondroitinase gene.</title>
        <authorList>
            <person name="Rodrigues D.T."/>
            <person name="Peterson L."/>
            <person name="de Oliveira L.B."/>
            <person name="Sosa-Gomez D.R."/>
            <person name="Ribeiro B.M."/>
            <person name="Ardisson-Araujo D.M.P."/>
        </authorList>
    </citation>
    <scope>NUCLEOTIDE SEQUENCE [LARGE SCALE GENOMIC DNA]</scope>
    <source>
        <strain evidence="2">CNPSo-165</strain>
    </source>
</reference>